<name>A0A7E4UR65_PANRE</name>
<feature type="transmembrane region" description="Helical" evidence="1">
    <location>
        <begin position="151"/>
        <end position="175"/>
    </location>
</feature>
<evidence type="ECO:0000313" key="3">
    <source>
        <dbReference type="WBParaSite" id="Pan_g11842.t1"/>
    </source>
</evidence>
<feature type="transmembrane region" description="Helical" evidence="1">
    <location>
        <begin position="37"/>
        <end position="58"/>
    </location>
</feature>
<dbReference type="WBParaSite" id="Pan_g11842.t1">
    <property type="protein sequence ID" value="Pan_g11842.t1"/>
    <property type="gene ID" value="Pan_g11842"/>
</dbReference>
<reference evidence="2" key="1">
    <citation type="journal article" date="2013" name="Genetics">
        <title>The draft genome and transcriptome of Panagrellus redivivus are shaped by the harsh demands of a free-living lifestyle.</title>
        <authorList>
            <person name="Srinivasan J."/>
            <person name="Dillman A.R."/>
            <person name="Macchietto M.G."/>
            <person name="Heikkinen L."/>
            <person name="Lakso M."/>
            <person name="Fracchia K.M."/>
            <person name="Antoshechkin I."/>
            <person name="Mortazavi A."/>
            <person name="Wong G."/>
            <person name="Sternberg P.W."/>
        </authorList>
    </citation>
    <scope>NUCLEOTIDE SEQUENCE [LARGE SCALE GENOMIC DNA]</scope>
    <source>
        <strain evidence="2">MT8872</strain>
    </source>
</reference>
<dbReference type="Pfam" id="PF10321">
    <property type="entry name" value="7TM_GPCR_Srt"/>
    <property type="match status" value="1"/>
</dbReference>
<evidence type="ECO:0000256" key="1">
    <source>
        <dbReference type="SAM" id="Phobius"/>
    </source>
</evidence>
<dbReference type="PANTHER" id="PTHR23021">
    <property type="entry name" value="SERPENTINE RECEPTOR, CLASS T"/>
    <property type="match status" value="1"/>
</dbReference>
<dbReference type="Proteomes" id="UP000492821">
    <property type="component" value="Unassembled WGS sequence"/>
</dbReference>
<feature type="transmembrane region" description="Helical" evidence="1">
    <location>
        <begin position="210"/>
        <end position="229"/>
    </location>
</feature>
<keyword evidence="2" id="KW-1185">Reference proteome</keyword>
<feature type="transmembrane region" description="Helical" evidence="1">
    <location>
        <begin position="70"/>
        <end position="91"/>
    </location>
</feature>
<dbReference type="AlphaFoldDB" id="A0A7E4UR65"/>
<reference evidence="3" key="2">
    <citation type="submission" date="2020-10" db="UniProtKB">
        <authorList>
            <consortium name="WormBaseParasite"/>
        </authorList>
    </citation>
    <scope>IDENTIFICATION</scope>
</reference>
<keyword evidence="1" id="KW-0472">Membrane</keyword>
<sequence length="344" mass="38963">MNNFLFDHENMHKYWNCDIRTYEEWTDLAKPNMKIGLLYLCFGLVYLSISIPCMLALLRSDLMKYSAYKFMALIGIIDFFGLLNATFYFSYASMIGMVYCMAPTLNYIMGVWAFFGWATSSTTCVLLAISRLIDFWSPRTGRLLYKGKKTYFWFLIPFLYSLHIIFIAGTCVFNSNTYSFAFDPFYGTPERNGTLDVEHYPHVTLAIHNLAVPAILIIVYILLCIVLAAQTKGLRDIQSSNLSKVQRNIMLQAMIICTVTLVGSLLYDYSSFFPVGMLYTVGSQMGLLSVHGVPGVTYLLFNNTIRTEVKALFCRNSMKVLSSNAAPGQFPQTGQVASLSTQNY</sequence>
<dbReference type="Gene3D" id="1.20.1070.10">
    <property type="entry name" value="Rhodopsin 7-helix transmembrane proteins"/>
    <property type="match status" value="1"/>
</dbReference>
<protein>
    <submittedName>
        <fullName evidence="3">G protein-coupled receptor</fullName>
    </submittedName>
</protein>
<organism evidence="2 3">
    <name type="scientific">Panagrellus redivivus</name>
    <name type="common">Microworm</name>
    <dbReference type="NCBI Taxonomy" id="6233"/>
    <lineage>
        <taxon>Eukaryota</taxon>
        <taxon>Metazoa</taxon>
        <taxon>Ecdysozoa</taxon>
        <taxon>Nematoda</taxon>
        <taxon>Chromadorea</taxon>
        <taxon>Rhabditida</taxon>
        <taxon>Tylenchina</taxon>
        <taxon>Panagrolaimomorpha</taxon>
        <taxon>Panagrolaimoidea</taxon>
        <taxon>Panagrolaimidae</taxon>
        <taxon>Panagrellus</taxon>
    </lineage>
</organism>
<evidence type="ECO:0000313" key="2">
    <source>
        <dbReference type="Proteomes" id="UP000492821"/>
    </source>
</evidence>
<keyword evidence="1" id="KW-1133">Transmembrane helix</keyword>
<feature type="transmembrane region" description="Helical" evidence="1">
    <location>
        <begin position="111"/>
        <end position="130"/>
    </location>
</feature>
<proteinExistence type="predicted"/>
<feature type="transmembrane region" description="Helical" evidence="1">
    <location>
        <begin position="279"/>
        <end position="301"/>
    </location>
</feature>
<dbReference type="PANTHER" id="PTHR23021:SF28">
    <property type="entry name" value="SERPENTINE RECEPTOR, CLASS T-RELATED"/>
    <property type="match status" value="1"/>
</dbReference>
<dbReference type="SUPFAM" id="SSF81321">
    <property type="entry name" value="Family A G protein-coupled receptor-like"/>
    <property type="match status" value="1"/>
</dbReference>
<dbReference type="InterPro" id="IPR019425">
    <property type="entry name" value="7TM_GPCR_serpentine_rcpt_Srt"/>
</dbReference>
<feature type="transmembrane region" description="Helical" evidence="1">
    <location>
        <begin position="249"/>
        <end position="267"/>
    </location>
</feature>
<accession>A0A7E4UR65</accession>
<keyword evidence="1" id="KW-0812">Transmembrane</keyword>